<keyword evidence="3" id="KW-1185">Reference proteome</keyword>
<sequence>MFTEFSPKLKLFRWKVIQGAIPLGENLAKRGLLGDTNCLHFTEEETTIHLFFPLPFCCAGMKPNTTQRTSELVFNSKRQRRTKIKQDLDQSPTVGYWNRKHSSMGRYGQQEFSNSLKTEWSRRKTQLQWPYQMLENGKRLNENK</sequence>
<evidence type="ECO:0000313" key="3">
    <source>
        <dbReference type="Proteomes" id="UP000489600"/>
    </source>
</evidence>
<reference evidence="2" key="1">
    <citation type="submission" date="2019-07" db="EMBL/GenBank/DDBJ databases">
        <authorList>
            <person name="Dittberner H."/>
        </authorList>
    </citation>
    <scope>NUCLEOTIDE SEQUENCE [LARGE SCALE GENOMIC DNA]</scope>
</reference>
<dbReference type="Proteomes" id="UP000489600">
    <property type="component" value="Unassembled WGS sequence"/>
</dbReference>
<feature type="domain" description="Reverse transcriptase zinc-binding" evidence="1">
    <location>
        <begin position="4"/>
        <end position="53"/>
    </location>
</feature>
<accession>A0A565CM81</accession>
<dbReference type="InterPro" id="IPR026960">
    <property type="entry name" value="RVT-Znf"/>
</dbReference>
<gene>
    <name evidence="2" type="ORF">ANE_LOCUS25040</name>
</gene>
<organism evidence="2 3">
    <name type="scientific">Arabis nemorensis</name>
    <dbReference type="NCBI Taxonomy" id="586526"/>
    <lineage>
        <taxon>Eukaryota</taxon>
        <taxon>Viridiplantae</taxon>
        <taxon>Streptophyta</taxon>
        <taxon>Embryophyta</taxon>
        <taxon>Tracheophyta</taxon>
        <taxon>Spermatophyta</taxon>
        <taxon>Magnoliopsida</taxon>
        <taxon>eudicotyledons</taxon>
        <taxon>Gunneridae</taxon>
        <taxon>Pentapetalae</taxon>
        <taxon>rosids</taxon>
        <taxon>malvids</taxon>
        <taxon>Brassicales</taxon>
        <taxon>Brassicaceae</taxon>
        <taxon>Arabideae</taxon>
        <taxon>Arabis</taxon>
    </lineage>
</organism>
<dbReference type="OrthoDB" id="1112108at2759"/>
<comment type="caution">
    <text evidence="2">The sequence shown here is derived from an EMBL/GenBank/DDBJ whole genome shotgun (WGS) entry which is preliminary data.</text>
</comment>
<name>A0A565CM81_9BRAS</name>
<dbReference type="Pfam" id="PF13966">
    <property type="entry name" value="zf-RVT"/>
    <property type="match status" value="1"/>
</dbReference>
<evidence type="ECO:0000313" key="2">
    <source>
        <dbReference type="EMBL" id="VVB14596.1"/>
    </source>
</evidence>
<dbReference type="EMBL" id="CABITT030000008">
    <property type="protein sequence ID" value="VVB14596.1"/>
    <property type="molecule type" value="Genomic_DNA"/>
</dbReference>
<proteinExistence type="predicted"/>
<evidence type="ECO:0000259" key="1">
    <source>
        <dbReference type="Pfam" id="PF13966"/>
    </source>
</evidence>
<protein>
    <recommendedName>
        <fullName evidence="1">Reverse transcriptase zinc-binding domain-containing protein</fullName>
    </recommendedName>
</protein>
<dbReference type="AlphaFoldDB" id="A0A565CM81"/>